<sequence>MSISSLLVMTAVLQWSVQWSVVAEEGQIDQLTLSLCTVWKECVKNDHMAHAQLDTPSRAICLDFVELLEKHGMNCETPMDRGKPVDVTRTLVSLKPKQPPVSSPENEEKRNKLGYKPHHQDNRGEQLNANKRGRAQYYQDCSHIHTAGLKTDGVYSIKPVNASYPVNVYCDQTTDGGGWTVVQRRFNGSLEFYRFIDAYRDGFGNARGEYWLGLDTIHRLTAQNSCELYIELEDWAGNVKYARYSTFSVGPGDNYTLIIGGYSGTAGNGMDLNSGLNFTARGSDPEAILDISMAQFYGGGWWYFWLGSHSNLNGPYFRDTDGFKVNDGNGPGVLWSPFNDSVYYSLRKTKMMVRPM</sequence>
<evidence type="ECO:0000259" key="3">
    <source>
        <dbReference type="PROSITE" id="PS51406"/>
    </source>
</evidence>
<dbReference type="PANTHER" id="PTHR19143">
    <property type="entry name" value="FIBRINOGEN/TENASCIN/ANGIOPOEITIN"/>
    <property type="match status" value="1"/>
</dbReference>
<dbReference type="GO" id="GO:0005615">
    <property type="term" value="C:extracellular space"/>
    <property type="evidence" value="ECO:0007669"/>
    <property type="project" value="TreeGrafter"/>
</dbReference>
<dbReference type="SUPFAM" id="SSF56496">
    <property type="entry name" value="Fibrinogen C-terminal domain-like"/>
    <property type="match status" value="1"/>
</dbReference>
<accession>A0A8J9VG11</accession>
<dbReference type="InterPro" id="IPR014716">
    <property type="entry name" value="Fibrinogen_a/b/g_C_1"/>
</dbReference>
<dbReference type="CDD" id="cd00087">
    <property type="entry name" value="FReD"/>
    <property type="match status" value="1"/>
</dbReference>
<evidence type="ECO:0000256" key="2">
    <source>
        <dbReference type="SAM" id="SignalP"/>
    </source>
</evidence>
<feature type="signal peptide" evidence="2">
    <location>
        <begin position="1"/>
        <end position="23"/>
    </location>
</feature>
<dbReference type="PROSITE" id="PS51406">
    <property type="entry name" value="FIBRINOGEN_C_2"/>
    <property type="match status" value="1"/>
</dbReference>
<name>A0A8J9VG11_BRALA</name>
<proteinExistence type="predicted"/>
<keyword evidence="5" id="KW-1185">Reference proteome</keyword>
<protein>
    <submittedName>
        <fullName evidence="4">FIBCD1 protein</fullName>
    </submittedName>
</protein>
<evidence type="ECO:0000256" key="1">
    <source>
        <dbReference type="SAM" id="MobiDB-lite"/>
    </source>
</evidence>
<dbReference type="AlphaFoldDB" id="A0A8J9VG11"/>
<dbReference type="SMART" id="SM00186">
    <property type="entry name" value="FBG"/>
    <property type="match status" value="1"/>
</dbReference>
<dbReference type="OrthoDB" id="9983050at2759"/>
<dbReference type="PANTHER" id="PTHR19143:SF394">
    <property type="entry name" value="ANGIOPOIETIN-RELATED PROTEIN 3-LIKE"/>
    <property type="match status" value="1"/>
</dbReference>
<gene>
    <name evidence="4" type="primary">FIBCD1</name>
    <name evidence="4" type="ORF">BLAG_LOCUS3858</name>
</gene>
<reference evidence="4" key="1">
    <citation type="submission" date="2022-01" db="EMBL/GenBank/DDBJ databases">
        <authorList>
            <person name="Braso-Vives M."/>
        </authorList>
    </citation>
    <scope>NUCLEOTIDE SEQUENCE</scope>
</reference>
<dbReference type="Proteomes" id="UP000838412">
    <property type="component" value="Chromosome 11"/>
</dbReference>
<feature type="chain" id="PRO_5035467336" evidence="2">
    <location>
        <begin position="24"/>
        <end position="356"/>
    </location>
</feature>
<feature type="domain" description="Fibrinogen C-terminal" evidence="3">
    <location>
        <begin position="132"/>
        <end position="356"/>
    </location>
</feature>
<feature type="region of interest" description="Disordered" evidence="1">
    <location>
        <begin position="95"/>
        <end position="125"/>
    </location>
</feature>
<dbReference type="Gene3D" id="3.90.215.10">
    <property type="entry name" value="Gamma Fibrinogen, chain A, domain 1"/>
    <property type="match status" value="1"/>
</dbReference>
<keyword evidence="2" id="KW-0732">Signal</keyword>
<evidence type="ECO:0000313" key="5">
    <source>
        <dbReference type="Proteomes" id="UP000838412"/>
    </source>
</evidence>
<evidence type="ECO:0000313" key="4">
    <source>
        <dbReference type="EMBL" id="CAH1239611.1"/>
    </source>
</evidence>
<dbReference type="Pfam" id="PF00147">
    <property type="entry name" value="Fibrinogen_C"/>
    <property type="match status" value="1"/>
</dbReference>
<dbReference type="InterPro" id="IPR002181">
    <property type="entry name" value="Fibrinogen_a/b/g_C_dom"/>
</dbReference>
<dbReference type="InterPro" id="IPR050373">
    <property type="entry name" value="Fibrinogen_C-term_domain"/>
</dbReference>
<dbReference type="InterPro" id="IPR036056">
    <property type="entry name" value="Fibrinogen-like_C"/>
</dbReference>
<dbReference type="NCBIfam" id="NF040941">
    <property type="entry name" value="GGGWT_bact"/>
    <property type="match status" value="1"/>
</dbReference>
<dbReference type="EMBL" id="OV696696">
    <property type="protein sequence ID" value="CAH1239611.1"/>
    <property type="molecule type" value="Genomic_DNA"/>
</dbReference>
<organism evidence="4 5">
    <name type="scientific">Branchiostoma lanceolatum</name>
    <name type="common">Common lancelet</name>
    <name type="synonym">Amphioxus lanceolatum</name>
    <dbReference type="NCBI Taxonomy" id="7740"/>
    <lineage>
        <taxon>Eukaryota</taxon>
        <taxon>Metazoa</taxon>
        <taxon>Chordata</taxon>
        <taxon>Cephalochordata</taxon>
        <taxon>Leptocardii</taxon>
        <taxon>Amphioxiformes</taxon>
        <taxon>Branchiostomatidae</taxon>
        <taxon>Branchiostoma</taxon>
    </lineage>
</organism>